<evidence type="ECO:0000313" key="3">
    <source>
        <dbReference type="EMBL" id="KAB2812967.1"/>
    </source>
</evidence>
<dbReference type="Pfam" id="PF19362">
    <property type="entry name" value="DUF5938"/>
    <property type="match status" value="1"/>
</dbReference>
<dbReference type="Pfam" id="PF03435">
    <property type="entry name" value="Sacchrp_dh_NADP"/>
    <property type="match status" value="1"/>
</dbReference>
<dbReference type="InterPro" id="IPR005097">
    <property type="entry name" value="Sacchrp_dh_NADP-bd"/>
</dbReference>
<protein>
    <submittedName>
        <fullName evidence="3">Saccharopine dehydrogenase</fullName>
    </submittedName>
</protein>
<accession>A0A7J5E4G4</accession>
<feature type="domain" description="Saccharopine dehydrogenase NADP binding" evidence="1">
    <location>
        <begin position="8"/>
        <end position="123"/>
    </location>
</feature>
<evidence type="ECO:0000313" key="4">
    <source>
        <dbReference type="Proteomes" id="UP000449906"/>
    </source>
</evidence>
<reference evidence="3 4" key="1">
    <citation type="submission" date="2019-09" db="EMBL/GenBank/DDBJ databases">
        <title>Pimelobacter sp. isolated from Paulinella.</title>
        <authorList>
            <person name="Jeong S.E."/>
        </authorList>
    </citation>
    <scope>NUCLEOTIDE SEQUENCE [LARGE SCALE GENOMIC DNA]</scope>
    <source>
        <strain evidence="3 4">Pch-N</strain>
    </source>
</reference>
<dbReference type="Gene3D" id="3.40.50.720">
    <property type="entry name" value="NAD(P)-binding Rossmann-like Domain"/>
    <property type="match status" value="1"/>
</dbReference>
<evidence type="ECO:0000259" key="1">
    <source>
        <dbReference type="Pfam" id="PF03435"/>
    </source>
</evidence>
<name>A0A7J5E4G4_NOCSI</name>
<comment type="caution">
    <text evidence="3">The sequence shown here is derived from an EMBL/GenBank/DDBJ whole genome shotgun (WGS) entry which is preliminary data.</text>
</comment>
<organism evidence="3 4">
    <name type="scientific">Nocardioides simplex</name>
    <name type="common">Arthrobacter simplex</name>
    <dbReference type="NCBI Taxonomy" id="2045"/>
    <lineage>
        <taxon>Bacteria</taxon>
        <taxon>Bacillati</taxon>
        <taxon>Actinomycetota</taxon>
        <taxon>Actinomycetes</taxon>
        <taxon>Propionibacteriales</taxon>
        <taxon>Nocardioidaceae</taxon>
        <taxon>Pimelobacter</taxon>
    </lineage>
</organism>
<dbReference type="PANTHER" id="PTHR43781:SF1">
    <property type="entry name" value="SACCHAROPINE DEHYDROGENASE"/>
    <property type="match status" value="1"/>
</dbReference>
<evidence type="ECO:0000259" key="2">
    <source>
        <dbReference type="Pfam" id="PF19362"/>
    </source>
</evidence>
<gene>
    <name evidence="3" type="ORF">F9L07_14790</name>
</gene>
<dbReference type="AlphaFoldDB" id="A0A7J5E4G4"/>
<dbReference type="Proteomes" id="UP000449906">
    <property type="component" value="Unassembled WGS sequence"/>
</dbReference>
<dbReference type="EMBL" id="WBVM01000001">
    <property type="protein sequence ID" value="KAB2812967.1"/>
    <property type="molecule type" value="Genomic_DNA"/>
</dbReference>
<dbReference type="RefSeq" id="WP_151580287.1">
    <property type="nucleotide sequence ID" value="NZ_WBVM01000001.1"/>
</dbReference>
<proteinExistence type="predicted"/>
<dbReference type="SUPFAM" id="SSF51735">
    <property type="entry name" value="NAD(P)-binding Rossmann-fold domains"/>
    <property type="match status" value="1"/>
</dbReference>
<feature type="domain" description="DUF5938" evidence="2">
    <location>
        <begin position="142"/>
        <end position="376"/>
    </location>
</feature>
<dbReference type="InterPro" id="IPR036291">
    <property type="entry name" value="NAD(P)-bd_dom_sf"/>
</dbReference>
<sequence>MSETTKPVIVYGASGYTGRLICEYLREFGVPFVAAGRSADKLKASMEANVPGIETADYDIVEVGHDVDALTELFRGASVVCNTVGPFSKYGPEVVEACLAAGTHYLDTTGEQDWLITCDEKWGADFAAAGLLLSPGIAQMYTTGEIAAELCLEKPGLDSLDIAVFWGGSPTIASTQTILVNAATSRAHFLQQNQYVEFDPSQGLVPLVVPGQHELALSLPWGGTSHPVWYRKDPRVANCKAQGGVFNAALMHGVPQIVAGALEATKDMSEAERDEALTATAAQVMNQMPPRENPRLNKSLDSVHASGPLGRAHCVIHGNQNYKQTGLLQAYAAYSLLQQPPLRVGFASGCKAFGHRELLGQLRAFGLVAEPVLTVEG</sequence>
<dbReference type="InterPro" id="IPR045982">
    <property type="entry name" value="DUF5938"/>
</dbReference>
<dbReference type="PANTHER" id="PTHR43781">
    <property type="entry name" value="SACCHAROPINE DEHYDROGENASE"/>
    <property type="match status" value="1"/>
</dbReference>